<dbReference type="HOGENOM" id="CLU_061344_0_1_6"/>
<protein>
    <submittedName>
        <fullName evidence="3">Uncharacterized FlgJ-related protein-like protein</fullName>
    </submittedName>
</protein>
<dbReference type="PANTHER" id="PTHR40572:SF1">
    <property type="entry name" value="PROTEIN BAX"/>
    <property type="match status" value="1"/>
</dbReference>
<keyword evidence="1" id="KW-0812">Transmembrane</keyword>
<dbReference type="Gene3D" id="1.10.530.10">
    <property type="match status" value="1"/>
</dbReference>
<keyword evidence="4" id="KW-1185">Reference proteome</keyword>
<organism evidence="3 4">
    <name type="scientific">Halorhodospira halophila (strain DSM 244 / SL1)</name>
    <name type="common">Ectothiorhodospira halophila (strain DSM 244 / SL1)</name>
    <dbReference type="NCBI Taxonomy" id="349124"/>
    <lineage>
        <taxon>Bacteria</taxon>
        <taxon>Pseudomonadati</taxon>
        <taxon>Pseudomonadota</taxon>
        <taxon>Gammaproteobacteria</taxon>
        <taxon>Chromatiales</taxon>
        <taxon>Ectothiorhodospiraceae</taxon>
        <taxon>Halorhodospira</taxon>
    </lineage>
</organism>
<evidence type="ECO:0000313" key="3">
    <source>
        <dbReference type="EMBL" id="ABM61954.1"/>
    </source>
</evidence>
<dbReference type="InterPro" id="IPR053195">
    <property type="entry name" value="Bax-like"/>
</dbReference>
<feature type="domain" description="Mannosyl-glycoprotein endo-beta-N-acetylglucosamidase-like" evidence="2">
    <location>
        <begin position="177"/>
        <end position="258"/>
    </location>
</feature>
<dbReference type="STRING" id="349124.Hhal_1179"/>
<dbReference type="CAZy" id="GH73">
    <property type="family name" value="Glycoside Hydrolase Family 73"/>
</dbReference>
<dbReference type="eggNOG" id="COG2992">
    <property type="taxonomic scope" value="Bacteria"/>
</dbReference>
<evidence type="ECO:0000256" key="1">
    <source>
        <dbReference type="SAM" id="Phobius"/>
    </source>
</evidence>
<reference evidence="4" key="1">
    <citation type="submission" date="2006-12" db="EMBL/GenBank/DDBJ databases">
        <title>Complete sequence of Halorhodospira halophila SL1.</title>
        <authorList>
            <consortium name="US DOE Joint Genome Institute"/>
            <person name="Copeland A."/>
            <person name="Lucas S."/>
            <person name="Lapidus A."/>
            <person name="Barry K."/>
            <person name="Detter J.C."/>
            <person name="Glavina del Rio T."/>
            <person name="Hammon N."/>
            <person name="Israni S."/>
            <person name="Dalin E."/>
            <person name="Tice H."/>
            <person name="Pitluck S."/>
            <person name="Saunders E."/>
            <person name="Brettin T."/>
            <person name="Bruce D."/>
            <person name="Han C."/>
            <person name="Tapia R."/>
            <person name="Schmutz J."/>
            <person name="Larimer F."/>
            <person name="Land M."/>
            <person name="Hauser L."/>
            <person name="Kyrpides N."/>
            <person name="Mikhailova N."/>
            <person name="Hoff W."/>
            <person name="Richardson P."/>
        </authorList>
    </citation>
    <scope>NUCLEOTIDE SEQUENCE [LARGE SCALE GENOMIC DNA]</scope>
    <source>
        <strain evidence="4">DSM 244 / SL1</strain>
    </source>
</reference>
<proteinExistence type="predicted"/>
<sequence length="330" mass="37214">MKDWRIGRWVAISAGLAVLVAAPVAYWAYQSTEERVEGESAEPPSDVVDPEPFRVPELTFVEADGSEAMLERLRERGGEQWPPDAQVPPVTAASFPDDLAEVDVQTRKEVFFRILTPIVLAENARLREAREFVAEVGERHEALEGAARERLEGLAAHYRVDLDDDGAIEELLRRLDEIPADMAVAQAANESGWGTSRFTRQANNLFGEWTWTQEEGLVPERRGEGETHRIRVFPSLQRSVRSYYFTLNVGHAYDELRDLRARMRDEGGELDGEALSAGLTAYSERGEAYVEEVRSMIRFNELQRLNGLRLEDVERQPTELAQAEAEADGE</sequence>
<accession>A1WW92</accession>
<dbReference type="Proteomes" id="UP000000647">
    <property type="component" value="Chromosome"/>
</dbReference>
<dbReference type="Pfam" id="PF01832">
    <property type="entry name" value="Glucosaminidase"/>
    <property type="match status" value="1"/>
</dbReference>
<dbReference type="AlphaFoldDB" id="A1WW92"/>
<gene>
    <name evidence="3" type="ordered locus">Hhal_1179</name>
</gene>
<dbReference type="GO" id="GO:0004040">
    <property type="term" value="F:amidase activity"/>
    <property type="evidence" value="ECO:0007669"/>
    <property type="project" value="InterPro"/>
</dbReference>
<dbReference type="InterPro" id="IPR002901">
    <property type="entry name" value="MGlyc_endo_b_GlcNAc-like_dom"/>
</dbReference>
<reference evidence="3 4" key="2">
    <citation type="journal article" date="2013" name="Stand. Genomic Sci.">
        <title>Complete genome sequence of Halorhodospira halophila SL1.</title>
        <authorList>
            <person name="Challacombe J.F."/>
            <person name="Majid S."/>
            <person name="Deole R."/>
            <person name="Brettin T.S."/>
            <person name="Bruce D."/>
            <person name="Delano S.F."/>
            <person name="Detter J.C."/>
            <person name="Gleasner C.D."/>
            <person name="Han C.S."/>
            <person name="Misra M."/>
            <person name="Reitenga K.G."/>
            <person name="Mikhailova N."/>
            <person name="Woyke T."/>
            <person name="Pitluck S."/>
            <person name="Nolan M."/>
            <person name="Land M.L."/>
            <person name="Saunders E."/>
            <person name="Tapia R."/>
            <person name="Lapidus A."/>
            <person name="Ivanova N."/>
            <person name="Hoff W.D."/>
        </authorList>
    </citation>
    <scope>NUCLEOTIDE SEQUENCE [LARGE SCALE GENOMIC DNA]</scope>
    <source>
        <strain evidence="4">DSM 244 / SL1</strain>
    </source>
</reference>
<dbReference type="KEGG" id="hha:Hhal_1179"/>
<dbReference type="EMBL" id="CP000544">
    <property type="protein sequence ID" value="ABM61954.1"/>
    <property type="molecule type" value="Genomic_DNA"/>
</dbReference>
<evidence type="ECO:0000313" key="4">
    <source>
        <dbReference type="Proteomes" id="UP000000647"/>
    </source>
</evidence>
<dbReference type="PANTHER" id="PTHR40572">
    <property type="entry name" value="PROTEIN BAX"/>
    <property type="match status" value="1"/>
</dbReference>
<evidence type="ECO:0000259" key="2">
    <source>
        <dbReference type="Pfam" id="PF01832"/>
    </source>
</evidence>
<feature type="transmembrane region" description="Helical" evidence="1">
    <location>
        <begin position="9"/>
        <end position="29"/>
    </location>
</feature>
<name>A1WW92_HALHL</name>
<keyword evidence="1" id="KW-1133">Transmembrane helix</keyword>
<keyword evidence="1" id="KW-0472">Membrane</keyword>